<dbReference type="RefSeq" id="WP_208340768.1">
    <property type="nucleotide sequence ID" value="NZ_JAENQO010000007.1"/>
</dbReference>
<evidence type="ECO:0000313" key="2">
    <source>
        <dbReference type="Proteomes" id="UP000668068"/>
    </source>
</evidence>
<evidence type="ECO:0000313" key="1">
    <source>
        <dbReference type="EMBL" id="MBO3359513.1"/>
    </source>
</evidence>
<dbReference type="Proteomes" id="UP000668068">
    <property type="component" value="Unassembled WGS sequence"/>
</dbReference>
<reference evidence="1" key="1">
    <citation type="submission" date="2020-12" db="EMBL/GenBank/DDBJ databases">
        <title>Comparative genomics of Clostridium perfringens reveals patterns of host-associated phylogenetic clades and virulence factors.</title>
        <authorList>
            <person name="Smith A.H."/>
            <person name="Geier R."/>
        </authorList>
    </citation>
    <scope>NUCLEOTIDE SEQUENCE</scope>
    <source>
        <strain evidence="1">CHD30677R</strain>
    </source>
</reference>
<protein>
    <recommendedName>
        <fullName evidence="3">Molecular chaperone DnaJ</fullName>
    </recommendedName>
</protein>
<comment type="caution">
    <text evidence="1">The sequence shown here is derived from an EMBL/GenBank/DDBJ whole genome shotgun (WGS) entry which is preliminary data.</text>
</comment>
<organism evidence="1 2">
    <name type="scientific">Clostridium perfringens</name>
    <dbReference type="NCBI Taxonomy" id="1502"/>
    <lineage>
        <taxon>Bacteria</taxon>
        <taxon>Bacillati</taxon>
        <taxon>Bacillota</taxon>
        <taxon>Clostridia</taxon>
        <taxon>Eubacteriales</taxon>
        <taxon>Clostridiaceae</taxon>
        <taxon>Clostridium</taxon>
    </lineage>
</organism>
<dbReference type="AlphaFoldDB" id="A0AAW4IY29"/>
<name>A0AAW4IY29_CLOPF</name>
<gene>
    <name evidence="1" type="ORF">JJB47_12095</name>
</gene>
<dbReference type="EMBL" id="JAENQP010000007">
    <property type="protein sequence ID" value="MBO3359513.1"/>
    <property type="molecule type" value="Genomic_DNA"/>
</dbReference>
<accession>A0AAW4IY29</accession>
<sequence length="58" mass="6506">MDFNIDIITNKFIDNICPFCLGVGKLKAMQSTTIYNGSIRGKDKKVKCRYCNGTGIKE</sequence>
<proteinExistence type="predicted"/>
<evidence type="ECO:0008006" key="3">
    <source>
        <dbReference type="Google" id="ProtNLM"/>
    </source>
</evidence>